<evidence type="ECO:0000313" key="1">
    <source>
        <dbReference type="EMBL" id="MBK1865415.1"/>
    </source>
</evidence>
<sequence>MMADIVVREMRPEDKAVWRDMRAALYGEDPSLLGEVEGYFAGDPMIARAFIAEDGGPIGFVELSLRNYAEGCDSSPVPYVEGLYVAESARRRNVGRLLMTAAENWARANGFAEMASDTQIENEVSLGAHHAYGFTEVERIACLRKALD</sequence>
<name>A0ACC5QYE5_9HYPH</name>
<protein>
    <submittedName>
        <fullName evidence="1">GNAT family N-acetyltransferase</fullName>
    </submittedName>
</protein>
<proteinExistence type="predicted"/>
<evidence type="ECO:0000313" key="2">
    <source>
        <dbReference type="Proteomes" id="UP000616151"/>
    </source>
</evidence>
<gene>
    <name evidence="1" type="ORF">JHL16_03560</name>
</gene>
<keyword evidence="2" id="KW-1185">Reference proteome</keyword>
<comment type="caution">
    <text evidence="1">The sequence shown here is derived from an EMBL/GenBank/DDBJ whole genome shotgun (WGS) entry which is preliminary data.</text>
</comment>
<dbReference type="Proteomes" id="UP000616151">
    <property type="component" value="Unassembled WGS sequence"/>
</dbReference>
<reference evidence="1" key="1">
    <citation type="submission" date="2021-01" db="EMBL/GenBank/DDBJ databases">
        <authorList>
            <person name="Sun Q."/>
        </authorList>
    </citation>
    <scope>NUCLEOTIDE SEQUENCE</scope>
    <source>
        <strain evidence="1">YIM B02566</strain>
    </source>
</reference>
<dbReference type="EMBL" id="JAENHL010000004">
    <property type="protein sequence ID" value="MBK1865415.1"/>
    <property type="molecule type" value="Genomic_DNA"/>
</dbReference>
<organism evidence="1 2">
    <name type="scientific">Taklimakanibacter albus</name>
    <dbReference type="NCBI Taxonomy" id="2800327"/>
    <lineage>
        <taxon>Bacteria</taxon>
        <taxon>Pseudomonadati</taxon>
        <taxon>Pseudomonadota</taxon>
        <taxon>Alphaproteobacteria</taxon>
        <taxon>Hyphomicrobiales</taxon>
        <taxon>Aestuariivirgaceae</taxon>
        <taxon>Taklimakanibacter</taxon>
    </lineage>
</organism>
<accession>A0ACC5QYE5</accession>